<dbReference type="SUPFAM" id="SSF52058">
    <property type="entry name" value="L domain-like"/>
    <property type="match status" value="1"/>
</dbReference>
<dbReference type="KEGG" id="tva:4764675"/>
<sequence>MSINNPEIVQKSNFIGYKYRIINLKIESGVKRVENYAFEDFTILETINLSENVEYFSSSATLNCKNLFSIIVSQNNPYFYNDADMNLYTKNQSVLIRVMPKNPKSGYPRNFTIPSSVTVIQQYAFANTDIFEVKFEETSNISTLGILSFSLSELSFITIPSTVTSIQNQSFYKCHNLEQVTFEENTNTQKQIGYESFSYTSIKEFVFPYNCYVHDDIFSHCKSLTKITIQDSSTAISVNTFSGCLSITSISTNSDKYNYSLDHLFNVEKTNLYYIAPPSNRQDYVDSVNYSLVEEFCNTAFLNKNNLPNTNFSHYCIKSGVVYDLNSYNVISCLKYVQQVILDDNSRRICKICFLNKNIIVQISQNLISIEFEAFYECTVSFTEQRFFPSSLKLIEASAFQNSKISNNIYFNSSEELIIQDSAFENAVFQNDANIAFTNVLTSLGKRCFFGAMIKVISINIQGSISMLQDYSFANSKLIQLTIPFSIKSIGTSVFENCINLTTVSSVTRISVQSLVIRPILFCPNIETFGEFAFLNCCNLWSINIGSSTTVKYIGSYAFHNITNLYSVTIGLTDEILTNETFYSPNLMSFKINDKNKFYSTQNNCTYNKNKTVLLWSTPLIDNLIINSSTEIISDYAFYNRTKLDSVTYSDDYSALKIVGHCAFSFNHINSFRFYNNITILGNLSFYMCESLTLIIIPEGSNLEYIGDLCFYKNGFRIISIPSKCSYIGMFAFKESKNLNTVNFAENSQCKQINSGFPGFARGKTSRKSYIN</sequence>
<protein>
    <submittedName>
        <fullName evidence="1">Surface antigen BspA-like</fullName>
    </submittedName>
</protein>
<dbReference type="Pfam" id="PF13306">
    <property type="entry name" value="LRR_5"/>
    <property type="match status" value="5"/>
</dbReference>
<dbReference type="InterPro" id="IPR026906">
    <property type="entry name" value="LRR_5"/>
</dbReference>
<evidence type="ECO:0000313" key="1">
    <source>
        <dbReference type="EMBL" id="EAY06793.1"/>
    </source>
</evidence>
<keyword evidence="2" id="KW-1185">Reference proteome</keyword>
<proteinExistence type="predicted"/>
<dbReference type="VEuPathDB" id="TrichDB:TVAGG3_0931180"/>
<dbReference type="PANTHER" id="PTHR45661:SF3">
    <property type="entry name" value="IG-LIKE DOMAIN-CONTAINING PROTEIN"/>
    <property type="match status" value="1"/>
</dbReference>
<dbReference type="Gene3D" id="3.80.10.10">
    <property type="entry name" value="Ribonuclease Inhibitor"/>
    <property type="match status" value="3"/>
</dbReference>
<name>A2EKQ4_TRIV3</name>
<gene>
    <name evidence="1" type="ORF">TVAG_103430</name>
</gene>
<dbReference type="InterPro" id="IPR053139">
    <property type="entry name" value="Surface_bspA-like"/>
</dbReference>
<dbReference type="VEuPathDB" id="TrichDB:TVAG_396470"/>
<organism evidence="1 2">
    <name type="scientific">Trichomonas vaginalis (strain ATCC PRA-98 / G3)</name>
    <dbReference type="NCBI Taxonomy" id="412133"/>
    <lineage>
        <taxon>Eukaryota</taxon>
        <taxon>Metamonada</taxon>
        <taxon>Parabasalia</taxon>
        <taxon>Trichomonadida</taxon>
        <taxon>Trichomonadidae</taxon>
        <taxon>Trichomonas</taxon>
    </lineage>
</organism>
<dbReference type="Proteomes" id="UP000001542">
    <property type="component" value="Unassembled WGS sequence"/>
</dbReference>
<dbReference type="InterPro" id="IPR032675">
    <property type="entry name" value="LRR_dom_sf"/>
</dbReference>
<dbReference type="EMBL" id="DS113415">
    <property type="protein sequence ID" value="EAY06793.1"/>
    <property type="molecule type" value="Genomic_DNA"/>
</dbReference>
<reference evidence="1" key="2">
    <citation type="journal article" date="2007" name="Science">
        <title>Draft genome sequence of the sexually transmitted pathogen Trichomonas vaginalis.</title>
        <authorList>
            <person name="Carlton J.M."/>
            <person name="Hirt R.P."/>
            <person name="Silva J.C."/>
            <person name="Delcher A.L."/>
            <person name="Schatz M."/>
            <person name="Zhao Q."/>
            <person name="Wortman J.R."/>
            <person name="Bidwell S.L."/>
            <person name="Alsmark U.C.M."/>
            <person name="Besteiro S."/>
            <person name="Sicheritz-Ponten T."/>
            <person name="Noel C.J."/>
            <person name="Dacks J.B."/>
            <person name="Foster P.G."/>
            <person name="Simillion C."/>
            <person name="Van de Peer Y."/>
            <person name="Miranda-Saavedra D."/>
            <person name="Barton G.J."/>
            <person name="Westrop G.D."/>
            <person name="Mueller S."/>
            <person name="Dessi D."/>
            <person name="Fiori P.L."/>
            <person name="Ren Q."/>
            <person name="Paulsen I."/>
            <person name="Zhang H."/>
            <person name="Bastida-Corcuera F.D."/>
            <person name="Simoes-Barbosa A."/>
            <person name="Brown M.T."/>
            <person name="Hayes R.D."/>
            <person name="Mukherjee M."/>
            <person name="Okumura C.Y."/>
            <person name="Schneider R."/>
            <person name="Smith A.J."/>
            <person name="Vanacova S."/>
            <person name="Villalvazo M."/>
            <person name="Haas B.J."/>
            <person name="Pertea M."/>
            <person name="Feldblyum T.V."/>
            <person name="Utterback T.R."/>
            <person name="Shu C.L."/>
            <person name="Osoegawa K."/>
            <person name="de Jong P.J."/>
            <person name="Hrdy I."/>
            <person name="Horvathova L."/>
            <person name="Zubacova Z."/>
            <person name="Dolezal P."/>
            <person name="Malik S.B."/>
            <person name="Logsdon J.M. Jr."/>
            <person name="Henze K."/>
            <person name="Gupta A."/>
            <person name="Wang C.C."/>
            <person name="Dunne R.L."/>
            <person name="Upcroft J.A."/>
            <person name="Upcroft P."/>
            <person name="White O."/>
            <person name="Salzberg S.L."/>
            <person name="Tang P."/>
            <person name="Chiu C.-H."/>
            <person name="Lee Y.-S."/>
            <person name="Embley T.M."/>
            <person name="Coombs G.H."/>
            <person name="Mottram J.C."/>
            <person name="Tachezy J."/>
            <person name="Fraser-Liggett C.M."/>
            <person name="Johnson P.J."/>
        </authorList>
    </citation>
    <scope>NUCLEOTIDE SEQUENCE [LARGE SCALE GENOMIC DNA]</scope>
    <source>
        <strain evidence="1">G3</strain>
    </source>
</reference>
<dbReference type="InParanoid" id="A2EKQ4"/>
<dbReference type="AlphaFoldDB" id="A2EKQ4"/>
<evidence type="ECO:0000313" key="2">
    <source>
        <dbReference type="Proteomes" id="UP000001542"/>
    </source>
</evidence>
<dbReference type="RefSeq" id="XP_001319016.1">
    <property type="nucleotide sequence ID" value="XM_001318981.1"/>
</dbReference>
<reference evidence="1" key="1">
    <citation type="submission" date="2006-10" db="EMBL/GenBank/DDBJ databases">
        <authorList>
            <person name="Amadeo P."/>
            <person name="Zhao Q."/>
            <person name="Wortman J."/>
            <person name="Fraser-Liggett C."/>
            <person name="Carlton J."/>
        </authorList>
    </citation>
    <scope>NUCLEOTIDE SEQUENCE</scope>
    <source>
        <strain evidence="1">G3</strain>
    </source>
</reference>
<dbReference type="PANTHER" id="PTHR45661">
    <property type="entry name" value="SURFACE ANTIGEN"/>
    <property type="match status" value="1"/>
</dbReference>
<accession>A2EKQ4</accession>